<keyword evidence="4 8" id="KW-0413">Isomerase</keyword>
<accession>A0A9R1T5M6</accession>
<feature type="region of interest" description="Disordered" evidence="5">
    <location>
        <begin position="336"/>
        <end position="552"/>
    </location>
</feature>
<dbReference type="PANTHER" id="PTHR11071:SF565">
    <property type="entry name" value="MOCA-CYP, ISOFORM A"/>
    <property type="match status" value="1"/>
</dbReference>
<reference evidence="8" key="1">
    <citation type="submission" date="2025-08" db="UniProtKB">
        <authorList>
            <consortium name="RefSeq"/>
        </authorList>
    </citation>
    <scope>IDENTIFICATION</scope>
    <source>
        <strain evidence="8">USDA-PBARC FA_bdor</strain>
        <tissue evidence="8">Whole organism</tissue>
    </source>
</reference>
<evidence type="ECO:0000256" key="5">
    <source>
        <dbReference type="SAM" id="MobiDB-lite"/>
    </source>
</evidence>
<dbReference type="PROSITE" id="PS50072">
    <property type="entry name" value="CSA_PPIASE_2"/>
    <property type="match status" value="1"/>
</dbReference>
<dbReference type="CTD" id="43374"/>
<dbReference type="OrthoDB" id="6630374at2759"/>
<feature type="compositionally biased region" description="Basic residues" evidence="5">
    <location>
        <begin position="339"/>
        <end position="353"/>
    </location>
</feature>
<dbReference type="InterPro" id="IPR029000">
    <property type="entry name" value="Cyclophilin-like_dom_sf"/>
</dbReference>
<dbReference type="GO" id="GO:0006457">
    <property type="term" value="P:protein folding"/>
    <property type="evidence" value="ECO:0007669"/>
    <property type="project" value="TreeGrafter"/>
</dbReference>
<protein>
    <recommendedName>
        <fullName evidence="2">peptidylprolyl isomerase</fullName>
        <ecNumber evidence="2">5.2.1.8</ecNumber>
    </recommendedName>
</protein>
<dbReference type="AlphaFoldDB" id="A0A9R1T5M6"/>
<dbReference type="Pfam" id="PF00160">
    <property type="entry name" value="Pro_isomerase"/>
    <property type="match status" value="1"/>
</dbReference>
<dbReference type="Proteomes" id="UP000694866">
    <property type="component" value="Unplaced"/>
</dbReference>
<dbReference type="Gene3D" id="2.40.100.10">
    <property type="entry name" value="Cyclophilin-like"/>
    <property type="match status" value="1"/>
</dbReference>
<evidence type="ECO:0000256" key="4">
    <source>
        <dbReference type="ARBA" id="ARBA00023235"/>
    </source>
</evidence>
<dbReference type="GO" id="GO:0005739">
    <property type="term" value="C:mitochondrion"/>
    <property type="evidence" value="ECO:0007669"/>
    <property type="project" value="TreeGrafter"/>
</dbReference>
<dbReference type="GeneID" id="105266628"/>
<dbReference type="RefSeq" id="XP_011303249.1">
    <property type="nucleotide sequence ID" value="XM_011304947.1"/>
</dbReference>
<evidence type="ECO:0000256" key="3">
    <source>
        <dbReference type="ARBA" id="ARBA00023110"/>
    </source>
</evidence>
<dbReference type="InterPro" id="IPR002130">
    <property type="entry name" value="Cyclophilin-type_PPIase_dom"/>
</dbReference>
<feature type="compositionally biased region" description="Basic and acidic residues" evidence="5">
    <location>
        <begin position="512"/>
        <end position="533"/>
    </location>
</feature>
<feature type="region of interest" description="Disordered" evidence="5">
    <location>
        <begin position="234"/>
        <end position="303"/>
    </location>
</feature>
<evidence type="ECO:0000256" key="2">
    <source>
        <dbReference type="ARBA" id="ARBA00013194"/>
    </source>
</evidence>
<name>A0A9R1T5M6_9HYME</name>
<feature type="compositionally biased region" description="Polar residues" evidence="5">
    <location>
        <begin position="357"/>
        <end position="366"/>
    </location>
</feature>
<dbReference type="SUPFAM" id="SSF50891">
    <property type="entry name" value="Cyclophilin-like"/>
    <property type="match status" value="1"/>
</dbReference>
<evidence type="ECO:0000313" key="8">
    <source>
        <dbReference type="RefSeq" id="XP_011303249.1"/>
    </source>
</evidence>
<feature type="compositionally biased region" description="Basic and acidic residues" evidence="5">
    <location>
        <begin position="379"/>
        <end position="414"/>
    </location>
</feature>
<proteinExistence type="predicted"/>
<keyword evidence="7" id="KW-1185">Reference proteome</keyword>
<evidence type="ECO:0000256" key="1">
    <source>
        <dbReference type="ARBA" id="ARBA00000971"/>
    </source>
</evidence>
<dbReference type="PANTHER" id="PTHR11071">
    <property type="entry name" value="PEPTIDYL-PROLYL CIS-TRANS ISOMERASE"/>
    <property type="match status" value="1"/>
</dbReference>
<feature type="compositionally biased region" description="Basic and acidic residues" evidence="5">
    <location>
        <begin position="269"/>
        <end position="279"/>
    </location>
</feature>
<organism evidence="7 8">
    <name type="scientific">Fopius arisanus</name>
    <dbReference type="NCBI Taxonomy" id="64838"/>
    <lineage>
        <taxon>Eukaryota</taxon>
        <taxon>Metazoa</taxon>
        <taxon>Ecdysozoa</taxon>
        <taxon>Arthropoda</taxon>
        <taxon>Hexapoda</taxon>
        <taxon>Insecta</taxon>
        <taxon>Pterygota</taxon>
        <taxon>Neoptera</taxon>
        <taxon>Endopterygota</taxon>
        <taxon>Hymenoptera</taxon>
        <taxon>Apocrita</taxon>
        <taxon>Ichneumonoidea</taxon>
        <taxon>Braconidae</taxon>
        <taxon>Opiinae</taxon>
        <taxon>Fopius</taxon>
    </lineage>
</organism>
<evidence type="ECO:0000313" key="7">
    <source>
        <dbReference type="Proteomes" id="UP000694866"/>
    </source>
</evidence>
<comment type="catalytic activity">
    <reaction evidence="1">
        <text>[protein]-peptidylproline (omega=180) = [protein]-peptidylproline (omega=0)</text>
        <dbReference type="Rhea" id="RHEA:16237"/>
        <dbReference type="Rhea" id="RHEA-COMP:10747"/>
        <dbReference type="Rhea" id="RHEA-COMP:10748"/>
        <dbReference type="ChEBI" id="CHEBI:83833"/>
        <dbReference type="ChEBI" id="CHEBI:83834"/>
        <dbReference type="EC" id="5.2.1.8"/>
    </reaction>
</comment>
<dbReference type="EC" id="5.2.1.8" evidence="2"/>
<gene>
    <name evidence="8" type="primary">LOC105266628</name>
</gene>
<feature type="compositionally biased region" description="Basic and acidic residues" evidence="5">
    <location>
        <begin position="442"/>
        <end position="451"/>
    </location>
</feature>
<evidence type="ECO:0000259" key="6">
    <source>
        <dbReference type="PROSITE" id="PS50072"/>
    </source>
</evidence>
<dbReference type="KEGG" id="fas:105266628"/>
<feature type="compositionally biased region" description="Low complexity" evidence="5">
    <location>
        <begin position="540"/>
        <end position="552"/>
    </location>
</feature>
<dbReference type="GO" id="GO:0016018">
    <property type="term" value="F:cyclosporin A binding"/>
    <property type="evidence" value="ECO:0007669"/>
    <property type="project" value="TreeGrafter"/>
</dbReference>
<sequence>MTDCLDSFRFCFVIISANSIRILNLHQLEFVVDFYRNFRKDEQLGEREGITFKMVKVNPRVFFDVEIGGLPIGRIVFELFNDLCPQTSENFRALCTGELGLGKTTAKPLHYKGIIFHRVVKDFMIQGGDFSGGNGTGGESIYGGTFSDENFTLKHDKPFLLSMANRGKDTNGSQFFITTQPAPHLDNVHVVFGEVVSGQDCVLHIEGLPVDRMSRPLQDVKVVHCGELVLKAKSKDETRSSKKVRSSDSISDSGKRSSKKRKKHKKSERKTAESEKSGAEDDDDEKEYQNRHPLVSVTKIDPDEIPEVPANKFLYRAGPTTNSNQKEYKQYYNRESGRNYRKAGRIFKGRGTFRYRTPSQSRSRSATPPHWKQAQKRTIKLEDLKKNKEELQRGPRRFTEACDDQKIPKSDNRGDQGSPDLNKSNDQDNTHRRVQSRINSSRSHDTVDSKFRRGSGANGRSSWRQSSGDRRRRRRSRSRENRSRDDSSYRRYSRRNDGTHRYSTSRRSRRNSSNDKRYSEEQKSREGNDENQSRIKRTSRSVSSESSYYSKR</sequence>
<dbReference type="GO" id="GO:0003755">
    <property type="term" value="F:peptidyl-prolyl cis-trans isomerase activity"/>
    <property type="evidence" value="ECO:0007669"/>
    <property type="project" value="UniProtKB-KW"/>
</dbReference>
<feature type="domain" description="PPIase cyclophilin-type" evidence="6">
    <location>
        <begin position="62"/>
        <end position="227"/>
    </location>
</feature>
<dbReference type="PRINTS" id="PR00153">
    <property type="entry name" value="CSAPPISMRASE"/>
</dbReference>
<feature type="compositionally biased region" description="Basic residues" evidence="5">
    <location>
        <begin position="256"/>
        <end position="268"/>
    </location>
</feature>
<dbReference type="FunFam" id="2.40.100.10:FF:000005">
    <property type="entry name" value="Peptidyl-prolyl cis-trans isomerase G"/>
    <property type="match status" value="1"/>
</dbReference>
<feature type="compositionally biased region" description="Basic and acidic residues" evidence="5">
    <location>
        <begin position="478"/>
        <end position="500"/>
    </location>
</feature>
<keyword evidence="3" id="KW-0697">Rotamase</keyword>